<reference evidence="2 3" key="1">
    <citation type="submission" date="2021-07" db="EMBL/GenBank/DDBJ databases">
        <authorList>
            <person name="So Y."/>
        </authorList>
    </citation>
    <scope>NUCLEOTIDE SEQUENCE [LARGE SCALE GENOMIC DNA]</scope>
    <source>
        <strain evidence="2 3">HJA6</strain>
    </source>
</reference>
<organism evidence="2 3">
    <name type="scientific">Roseomonas alba</name>
    <dbReference type="NCBI Taxonomy" id="2846776"/>
    <lineage>
        <taxon>Bacteria</taxon>
        <taxon>Pseudomonadati</taxon>
        <taxon>Pseudomonadota</taxon>
        <taxon>Alphaproteobacteria</taxon>
        <taxon>Acetobacterales</taxon>
        <taxon>Roseomonadaceae</taxon>
        <taxon>Roseomonas</taxon>
    </lineage>
</organism>
<accession>A0ABS7AID8</accession>
<evidence type="ECO:0008006" key="4">
    <source>
        <dbReference type="Google" id="ProtNLM"/>
    </source>
</evidence>
<sequence>MADTKPEDLVDLDAGDAGVTPGSDLVDLDAAEEEGKLPPQAKLQEDGSILFTLRHPVTIRYRKGGSERSETIETLHMRRLQGKDMRRATQAGGAATIAAAAASAGWEGPKFDILFDRMDADDAMAVLEVAAHFISSGRRIGR</sequence>
<dbReference type="RefSeq" id="WP_219766949.1">
    <property type="nucleotide sequence ID" value="NZ_JAHYBZ010000021.1"/>
</dbReference>
<gene>
    <name evidence="2" type="ORF">KPL78_29830</name>
</gene>
<dbReference type="Proteomes" id="UP001196565">
    <property type="component" value="Unassembled WGS sequence"/>
</dbReference>
<name>A0ABS7AID8_9PROT</name>
<proteinExistence type="predicted"/>
<feature type="region of interest" description="Disordered" evidence="1">
    <location>
        <begin position="1"/>
        <end position="24"/>
    </location>
</feature>
<evidence type="ECO:0000313" key="2">
    <source>
        <dbReference type="EMBL" id="MBW6402084.1"/>
    </source>
</evidence>
<evidence type="ECO:0000313" key="3">
    <source>
        <dbReference type="Proteomes" id="UP001196565"/>
    </source>
</evidence>
<keyword evidence="3" id="KW-1185">Reference proteome</keyword>
<dbReference type="EMBL" id="JAHYBZ010000021">
    <property type="protein sequence ID" value="MBW6402084.1"/>
    <property type="molecule type" value="Genomic_DNA"/>
</dbReference>
<comment type="caution">
    <text evidence="2">The sequence shown here is derived from an EMBL/GenBank/DDBJ whole genome shotgun (WGS) entry which is preliminary data.</text>
</comment>
<evidence type="ECO:0000256" key="1">
    <source>
        <dbReference type="SAM" id="MobiDB-lite"/>
    </source>
</evidence>
<protein>
    <recommendedName>
        <fullName evidence="4">Tail assembly chaperone</fullName>
    </recommendedName>
</protein>